<evidence type="ECO:0000313" key="3">
    <source>
        <dbReference type="EMBL" id="QKW51084.1"/>
    </source>
</evidence>
<name>A0A7H8N9E1_9ACTN</name>
<dbReference type="EMBL" id="CP054929">
    <property type="protein sequence ID" value="QKW51084.1"/>
    <property type="molecule type" value="Genomic_DNA"/>
</dbReference>
<dbReference type="RefSeq" id="WP_176162809.1">
    <property type="nucleotide sequence ID" value="NZ_CP054929.1"/>
</dbReference>
<feature type="region of interest" description="Disordered" evidence="1">
    <location>
        <begin position="91"/>
        <end position="180"/>
    </location>
</feature>
<accession>A0A7H8N9E1</accession>
<keyword evidence="2" id="KW-1133">Transmembrane helix</keyword>
<evidence type="ECO:0000313" key="4">
    <source>
        <dbReference type="Proteomes" id="UP000509303"/>
    </source>
</evidence>
<organism evidence="3 4">
    <name type="scientific">Streptomyces buecherae</name>
    <dbReference type="NCBI Taxonomy" id="2763006"/>
    <lineage>
        <taxon>Bacteria</taxon>
        <taxon>Bacillati</taxon>
        <taxon>Actinomycetota</taxon>
        <taxon>Actinomycetes</taxon>
        <taxon>Kitasatosporales</taxon>
        <taxon>Streptomycetaceae</taxon>
        <taxon>Streptomyces</taxon>
    </lineage>
</organism>
<feature type="region of interest" description="Disordered" evidence="1">
    <location>
        <begin position="374"/>
        <end position="405"/>
    </location>
</feature>
<gene>
    <name evidence="3" type="ORF">HUT08_17825</name>
</gene>
<keyword evidence="2" id="KW-0812">Transmembrane</keyword>
<dbReference type="Proteomes" id="UP000509303">
    <property type="component" value="Chromosome"/>
</dbReference>
<feature type="compositionally biased region" description="Pro residues" evidence="1">
    <location>
        <begin position="137"/>
        <end position="147"/>
    </location>
</feature>
<dbReference type="SUPFAM" id="SSF50370">
    <property type="entry name" value="Ricin B-like lectins"/>
    <property type="match status" value="1"/>
</dbReference>
<dbReference type="CDD" id="cd00161">
    <property type="entry name" value="beta-trefoil_Ricin-like"/>
    <property type="match status" value="1"/>
</dbReference>
<sequence length="405" mass="43218">MGSDPRAARTPAEYVAALRALRDEAGLSYRQLERRAHGVGDVLPRATVAGALARTALPRAELVTAFVRACGGDAAAVCAWLDARERLAASVRATATDPPRTEEPGPRTEESGPRTEGADPRRERKPTGPPETVTGHPVPPDPAPPPARSGASRAGAAEAGSAAPARGAEPPPEPVARHGRWRPAIARRPLRSLVPVSFGAGVGAALALWLALWLQSPSGDGQGAVPPPEPSGWVTMRPVDAPRLCVTEGRERNRRTDRPVAVQLPCERAPRPRVFLEHVSGSIYRVQWHHPVHDKGCLSVDEPPHGAGEGEELVSPRECTGQPHQRFRLEPVGRGYRLRPLDSGLCLGLLPPRTEGAELAQALCTGYEDQSFRFERARPTAPHSPSPRSAPAPSANPQHHAAPWA</sequence>
<proteinExistence type="predicted"/>
<keyword evidence="4" id="KW-1185">Reference proteome</keyword>
<dbReference type="InterPro" id="IPR035992">
    <property type="entry name" value="Ricin_B-like_lectins"/>
</dbReference>
<dbReference type="AlphaFoldDB" id="A0A7H8N9E1"/>
<protein>
    <submittedName>
        <fullName evidence="3">RICIN domain-containing protein</fullName>
    </submittedName>
</protein>
<feature type="transmembrane region" description="Helical" evidence="2">
    <location>
        <begin position="192"/>
        <end position="214"/>
    </location>
</feature>
<dbReference type="Gene3D" id="2.80.10.50">
    <property type="match status" value="1"/>
</dbReference>
<keyword evidence="2" id="KW-0472">Membrane</keyword>
<evidence type="ECO:0000256" key="1">
    <source>
        <dbReference type="SAM" id="MobiDB-lite"/>
    </source>
</evidence>
<feature type="compositionally biased region" description="Low complexity" evidence="1">
    <location>
        <begin position="148"/>
        <end position="168"/>
    </location>
</feature>
<feature type="compositionally biased region" description="Basic and acidic residues" evidence="1">
    <location>
        <begin position="99"/>
        <end position="126"/>
    </location>
</feature>
<reference evidence="3 4" key="1">
    <citation type="submission" date="2020-06" db="EMBL/GenBank/DDBJ databases">
        <title>Genome mining for natural products.</title>
        <authorList>
            <person name="Zhang B."/>
            <person name="Shi J."/>
            <person name="Ge H."/>
        </authorList>
    </citation>
    <scope>NUCLEOTIDE SEQUENCE [LARGE SCALE GENOMIC DNA]</scope>
    <source>
        <strain evidence="3 4">NA00687</strain>
    </source>
</reference>
<evidence type="ECO:0000256" key="2">
    <source>
        <dbReference type="SAM" id="Phobius"/>
    </source>
</evidence>